<proteinExistence type="predicted"/>
<dbReference type="EMBL" id="WIGO01000020">
    <property type="protein sequence ID" value="KAF6838183.1"/>
    <property type="molecule type" value="Genomic_DNA"/>
</dbReference>
<dbReference type="AlphaFoldDB" id="A0A8H6KVR5"/>
<comment type="caution">
    <text evidence="3">The sequence shown here is derived from an EMBL/GenBank/DDBJ whole genome shotgun (WGS) entry which is preliminary data.</text>
</comment>
<evidence type="ECO:0000256" key="1">
    <source>
        <dbReference type="SAM" id="MobiDB-lite"/>
    </source>
</evidence>
<gene>
    <name evidence="3" type="ORF">CPLU01_02544</name>
</gene>
<evidence type="ECO:0000313" key="3">
    <source>
        <dbReference type="EMBL" id="KAF6838183.1"/>
    </source>
</evidence>
<accession>A0A8H6KVR5</accession>
<evidence type="ECO:0000256" key="2">
    <source>
        <dbReference type="SAM" id="SignalP"/>
    </source>
</evidence>
<protein>
    <submittedName>
        <fullName evidence="3">Uncharacterized protein</fullName>
    </submittedName>
</protein>
<keyword evidence="4" id="KW-1185">Reference proteome</keyword>
<keyword evidence="2" id="KW-0732">Signal</keyword>
<sequence>MPPRHAWSWGNTWQGINCLILGWQTRSSVVIQLETLNNHVGSWVCLRICRVQVSPAYRAALREAWWKPSSSSAIAGVDNGRERCYYNPRISRTRKSAVIARAFRTGAGVVKPPSALFPGHPLLTDPSVGLRTRRRRRRRGPADAGHPPCPSSRHE</sequence>
<feature type="chain" id="PRO_5034970535" evidence="2">
    <location>
        <begin position="19"/>
        <end position="155"/>
    </location>
</feature>
<name>A0A8H6KVR5_9PEZI</name>
<reference evidence="3" key="1">
    <citation type="journal article" date="2020" name="Phytopathology">
        <title>Genome Sequence Resources of Colletotrichum truncatum, C. plurivorum, C. musicola, and C. sojae: Four Species Pathogenic to Soybean (Glycine max).</title>
        <authorList>
            <person name="Rogerio F."/>
            <person name="Boufleur T.R."/>
            <person name="Ciampi-Guillardi M."/>
            <person name="Sukno S.A."/>
            <person name="Thon M.R."/>
            <person name="Massola Junior N.S."/>
            <person name="Baroncelli R."/>
        </authorList>
    </citation>
    <scope>NUCLEOTIDE SEQUENCE</scope>
    <source>
        <strain evidence="3">LFN00145</strain>
    </source>
</reference>
<feature type="signal peptide" evidence="2">
    <location>
        <begin position="1"/>
        <end position="18"/>
    </location>
</feature>
<dbReference type="Proteomes" id="UP000654918">
    <property type="component" value="Unassembled WGS sequence"/>
</dbReference>
<organism evidence="3 4">
    <name type="scientific">Colletotrichum plurivorum</name>
    <dbReference type="NCBI Taxonomy" id="2175906"/>
    <lineage>
        <taxon>Eukaryota</taxon>
        <taxon>Fungi</taxon>
        <taxon>Dikarya</taxon>
        <taxon>Ascomycota</taxon>
        <taxon>Pezizomycotina</taxon>
        <taxon>Sordariomycetes</taxon>
        <taxon>Hypocreomycetidae</taxon>
        <taxon>Glomerellales</taxon>
        <taxon>Glomerellaceae</taxon>
        <taxon>Colletotrichum</taxon>
        <taxon>Colletotrichum orchidearum species complex</taxon>
    </lineage>
</organism>
<evidence type="ECO:0000313" key="4">
    <source>
        <dbReference type="Proteomes" id="UP000654918"/>
    </source>
</evidence>
<feature type="region of interest" description="Disordered" evidence="1">
    <location>
        <begin position="118"/>
        <end position="155"/>
    </location>
</feature>